<organism evidence="1 2">
    <name type="scientific">Tanacetum coccineum</name>
    <dbReference type="NCBI Taxonomy" id="301880"/>
    <lineage>
        <taxon>Eukaryota</taxon>
        <taxon>Viridiplantae</taxon>
        <taxon>Streptophyta</taxon>
        <taxon>Embryophyta</taxon>
        <taxon>Tracheophyta</taxon>
        <taxon>Spermatophyta</taxon>
        <taxon>Magnoliopsida</taxon>
        <taxon>eudicotyledons</taxon>
        <taxon>Gunneridae</taxon>
        <taxon>Pentapetalae</taxon>
        <taxon>asterids</taxon>
        <taxon>campanulids</taxon>
        <taxon>Asterales</taxon>
        <taxon>Asteraceae</taxon>
        <taxon>Asteroideae</taxon>
        <taxon>Anthemideae</taxon>
        <taxon>Anthemidinae</taxon>
        <taxon>Tanacetum</taxon>
    </lineage>
</organism>
<dbReference type="Proteomes" id="UP001151760">
    <property type="component" value="Unassembled WGS sequence"/>
</dbReference>
<comment type="caution">
    <text evidence="1">The sequence shown here is derived from an EMBL/GenBank/DDBJ whole genome shotgun (WGS) entry which is preliminary data.</text>
</comment>
<accession>A0ABQ5GBC7</accession>
<proteinExistence type="predicted"/>
<reference evidence="1" key="1">
    <citation type="journal article" date="2022" name="Int. J. Mol. Sci.">
        <title>Draft Genome of Tanacetum Coccineum: Genomic Comparison of Closely Related Tanacetum-Family Plants.</title>
        <authorList>
            <person name="Yamashiro T."/>
            <person name="Shiraishi A."/>
            <person name="Nakayama K."/>
            <person name="Satake H."/>
        </authorList>
    </citation>
    <scope>NUCLEOTIDE SEQUENCE</scope>
</reference>
<evidence type="ECO:0000313" key="2">
    <source>
        <dbReference type="Proteomes" id="UP001151760"/>
    </source>
</evidence>
<dbReference type="EMBL" id="BQNB010018235">
    <property type="protein sequence ID" value="GJT72187.1"/>
    <property type="molecule type" value="Genomic_DNA"/>
</dbReference>
<reference evidence="1" key="2">
    <citation type="submission" date="2022-01" db="EMBL/GenBank/DDBJ databases">
        <authorList>
            <person name="Yamashiro T."/>
            <person name="Shiraishi A."/>
            <person name="Satake H."/>
            <person name="Nakayama K."/>
        </authorList>
    </citation>
    <scope>NUCLEOTIDE SEQUENCE</scope>
</reference>
<keyword evidence="2" id="KW-1185">Reference proteome</keyword>
<name>A0ABQ5GBC7_9ASTR</name>
<gene>
    <name evidence="1" type="ORF">Tco_1031473</name>
</gene>
<evidence type="ECO:0000313" key="1">
    <source>
        <dbReference type="EMBL" id="GJT72187.1"/>
    </source>
</evidence>
<sequence>MALARSGACPRFFCLTGEYPCRIFNLCSVIDRGTPIMCFGSHCKDIEVSLQECAPPPYRIRQRPPDRYPLAASRGPIGRGPGVIAEILGLPIKCHCMAMGESDHHKIHPGCRGVLLIANHNWAPVFGSKCSYSMNLDAPPSSTAVDVVHPLCCIYLNGLTFIGSMALMPMNTRNSIPHALALPASGIGGGCWGTVVATATLALDCSPDCSCDLMFGVAFLLVPQAGLLLDIEGLVRFINSSPKGHALRVCIHKNLSECHPQLLRNDSASGGKFAEPVPAFHTNVELHMCPVFCVPRCRGVFWRDEPYSSAELAPTVLGVELGGLSTSRSALVQAAVDIAARWYSSLALFEEAGGECSRCRSSLGRVIVAVGWVVPRDGPVVGEDQIIWRIGASRGLLGDLSRGLVALLLRLRSPLAHMSWASPLAVPFGPWKPVLVSLWPIRHGPRTSPRVPSNLDKWDTALIQPFDFSIHDFLRGSSLFESLSQYGLISGTANGSST</sequence>
<protein>
    <submittedName>
        <fullName evidence="1">Uncharacterized protein</fullName>
    </submittedName>
</protein>